<dbReference type="Proteomes" id="UP000002424">
    <property type="component" value="Chromosome"/>
</dbReference>
<sequence length="26" mass="2578">MTSRGPVAAECSQAHSHPLLTGKAGA</sequence>
<dbReference type="EnsemblBacteria" id="ACO77435">
    <property type="protein sequence ID" value="ACO77435"/>
    <property type="gene ID" value="Avin_12100"/>
</dbReference>
<accession>C1DPK3</accession>
<evidence type="ECO:0000256" key="1">
    <source>
        <dbReference type="SAM" id="MobiDB-lite"/>
    </source>
</evidence>
<dbReference type="HOGENOM" id="CLU_3416577_0_0_6"/>
<dbReference type="EMBL" id="CP001157">
    <property type="protein sequence ID" value="ACO77435.1"/>
    <property type="molecule type" value="Genomic_DNA"/>
</dbReference>
<feature type="region of interest" description="Disordered" evidence="1">
    <location>
        <begin position="1"/>
        <end position="26"/>
    </location>
</feature>
<name>C1DPK3_AZOVD</name>
<dbReference type="KEGG" id="avn:Avin_12100"/>
<keyword evidence="3" id="KW-1185">Reference proteome</keyword>
<gene>
    <name evidence="2" type="ordered locus">Avin_12100</name>
</gene>
<proteinExistence type="predicted"/>
<reference evidence="2 3" key="1">
    <citation type="journal article" date="2009" name="J. Bacteriol.">
        <title>Genome sequence of Azotobacter vinelandii, an obligate aerobe specialized to support diverse anaerobic metabolic processes.</title>
        <authorList>
            <person name="Setubal J.C."/>
            <person name="dos Santos P."/>
            <person name="Goldman B.S."/>
            <person name="Ertesvag H."/>
            <person name="Espin G."/>
            <person name="Rubio L.M."/>
            <person name="Valla S."/>
            <person name="Almeida N.F."/>
            <person name="Balasubramanian D."/>
            <person name="Cromes L."/>
            <person name="Curatti L."/>
            <person name="Du Z."/>
            <person name="Godsy E."/>
            <person name="Goodner B."/>
            <person name="Hellner-Burris K."/>
            <person name="Hernandez J.A."/>
            <person name="Houmiel K."/>
            <person name="Imperial J."/>
            <person name="Kennedy C."/>
            <person name="Larson T.J."/>
            <person name="Latreille P."/>
            <person name="Ligon L.S."/>
            <person name="Lu J."/>
            <person name="Maerk M."/>
            <person name="Miller N.M."/>
            <person name="Norton S."/>
            <person name="O'Carroll I.P."/>
            <person name="Paulsen I."/>
            <person name="Raulfs E.C."/>
            <person name="Roemer R."/>
            <person name="Rosser J."/>
            <person name="Segura D."/>
            <person name="Slater S."/>
            <person name="Stricklin S.L."/>
            <person name="Studholme D.J."/>
            <person name="Sun J."/>
            <person name="Viana C.J."/>
            <person name="Wallin E."/>
            <person name="Wang B."/>
            <person name="Wheeler C."/>
            <person name="Zhu H."/>
            <person name="Dean D.R."/>
            <person name="Dixon R."/>
            <person name="Wood D."/>
        </authorList>
    </citation>
    <scope>NUCLEOTIDE SEQUENCE [LARGE SCALE GENOMIC DNA]</scope>
    <source>
        <strain evidence="3">DJ / ATCC BAA-1303</strain>
    </source>
</reference>
<protein>
    <submittedName>
        <fullName evidence="2">Uncharacterized protein</fullName>
    </submittedName>
</protein>
<evidence type="ECO:0000313" key="2">
    <source>
        <dbReference type="EMBL" id="ACO77435.1"/>
    </source>
</evidence>
<organism evidence="2 3">
    <name type="scientific">Azotobacter vinelandii (strain DJ / ATCC BAA-1303)</name>
    <dbReference type="NCBI Taxonomy" id="322710"/>
    <lineage>
        <taxon>Bacteria</taxon>
        <taxon>Pseudomonadati</taxon>
        <taxon>Pseudomonadota</taxon>
        <taxon>Gammaproteobacteria</taxon>
        <taxon>Pseudomonadales</taxon>
        <taxon>Pseudomonadaceae</taxon>
        <taxon>Azotobacter</taxon>
    </lineage>
</organism>
<evidence type="ECO:0000313" key="3">
    <source>
        <dbReference type="Proteomes" id="UP000002424"/>
    </source>
</evidence>
<dbReference type="AlphaFoldDB" id="C1DPK3"/>